<comment type="similarity">
    <text evidence="1">Belongs to the prokaryotic molybdopterin-containing oxidoreductase family.</text>
</comment>
<dbReference type="InterPro" id="IPR006656">
    <property type="entry name" value="Mopterin_OxRdtase"/>
</dbReference>
<evidence type="ECO:0000256" key="3">
    <source>
        <dbReference type="ARBA" id="ARBA00023004"/>
    </source>
</evidence>
<evidence type="ECO:0000313" key="8">
    <source>
        <dbReference type="Proteomes" id="UP000285258"/>
    </source>
</evidence>
<comment type="caution">
    <text evidence="7">The sequence shown here is derived from an EMBL/GenBank/DDBJ whole genome shotgun (WGS) entry which is preliminary data.</text>
</comment>
<keyword evidence="3" id="KW-0408">Iron</keyword>
<dbReference type="Gene3D" id="3.40.50.740">
    <property type="match status" value="2"/>
</dbReference>
<dbReference type="Gene3D" id="3.40.228.10">
    <property type="entry name" value="Dimethylsulfoxide Reductase, domain 2"/>
    <property type="match status" value="2"/>
</dbReference>
<dbReference type="Proteomes" id="UP000285258">
    <property type="component" value="Unassembled WGS sequence"/>
</dbReference>
<protein>
    <recommendedName>
        <fullName evidence="9">Molybdopterin-dependent oxidoreductase</fullName>
    </recommendedName>
</protein>
<dbReference type="GO" id="GO:0046872">
    <property type="term" value="F:metal ion binding"/>
    <property type="evidence" value="ECO:0007669"/>
    <property type="project" value="UniProtKB-KW"/>
</dbReference>
<dbReference type="Gene3D" id="2.40.40.20">
    <property type="match status" value="1"/>
</dbReference>
<evidence type="ECO:0000256" key="4">
    <source>
        <dbReference type="ARBA" id="ARBA00023014"/>
    </source>
</evidence>
<dbReference type="InterPro" id="IPR009010">
    <property type="entry name" value="Asp_de-COase-like_dom_sf"/>
</dbReference>
<feature type="domain" description="Molybdopterin oxidoreductase" evidence="5">
    <location>
        <begin position="134"/>
        <end position="629"/>
    </location>
</feature>
<reference evidence="8" key="1">
    <citation type="submission" date="2018-05" db="EMBL/GenBank/DDBJ databases">
        <title>Genome Sequencing of selected type strains of the family Eggerthellaceae.</title>
        <authorList>
            <person name="Danylec N."/>
            <person name="Stoll D.A."/>
            <person name="Doetsch A."/>
            <person name="Huch M."/>
        </authorList>
    </citation>
    <scope>NUCLEOTIDE SEQUENCE [LARGE SCALE GENOMIC DNA]</scope>
    <source>
        <strain evidence="8">DSM 27213</strain>
    </source>
</reference>
<name>A0A423UK25_9ACTN</name>
<evidence type="ECO:0008006" key="9">
    <source>
        <dbReference type="Google" id="ProtNLM"/>
    </source>
</evidence>
<gene>
    <name evidence="7" type="ORF">DMP12_08530</name>
</gene>
<dbReference type="PANTHER" id="PTHR43742">
    <property type="entry name" value="TRIMETHYLAMINE-N-OXIDE REDUCTASE"/>
    <property type="match status" value="1"/>
</dbReference>
<evidence type="ECO:0000259" key="5">
    <source>
        <dbReference type="Pfam" id="PF00384"/>
    </source>
</evidence>
<dbReference type="SUPFAM" id="SSF50692">
    <property type="entry name" value="ADC-like"/>
    <property type="match status" value="1"/>
</dbReference>
<keyword evidence="4" id="KW-0411">Iron-sulfur</keyword>
<feature type="domain" description="Molybdopterin dinucleotide-binding" evidence="6">
    <location>
        <begin position="769"/>
        <end position="851"/>
    </location>
</feature>
<dbReference type="GO" id="GO:0016491">
    <property type="term" value="F:oxidoreductase activity"/>
    <property type="evidence" value="ECO:0007669"/>
    <property type="project" value="InterPro"/>
</dbReference>
<dbReference type="InterPro" id="IPR006657">
    <property type="entry name" value="MoPterin_dinucl-bd_dom"/>
</dbReference>
<dbReference type="SUPFAM" id="SSF53706">
    <property type="entry name" value="Formate dehydrogenase/DMSO reductase, domains 1-3"/>
    <property type="match status" value="1"/>
</dbReference>
<dbReference type="Pfam" id="PF01568">
    <property type="entry name" value="Molydop_binding"/>
    <property type="match status" value="1"/>
</dbReference>
<organism evidence="7 8">
    <name type="scientific">Gordonibacter urolithinfaciens</name>
    <dbReference type="NCBI Taxonomy" id="1335613"/>
    <lineage>
        <taxon>Bacteria</taxon>
        <taxon>Bacillati</taxon>
        <taxon>Actinomycetota</taxon>
        <taxon>Coriobacteriia</taxon>
        <taxon>Eggerthellales</taxon>
        <taxon>Eggerthellaceae</taxon>
        <taxon>Gordonibacter</taxon>
    </lineage>
</organism>
<dbReference type="CDD" id="cd02781">
    <property type="entry name" value="MopB_CT_Acetylene-hydratase"/>
    <property type="match status" value="1"/>
</dbReference>
<evidence type="ECO:0000256" key="1">
    <source>
        <dbReference type="ARBA" id="ARBA00010312"/>
    </source>
</evidence>
<evidence type="ECO:0000256" key="2">
    <source>
        <dbReference type="ARBA" id="ARBA00022723"/>
    </source>
</evidence>
<dbReference type="PANTHER" id="PTHR43742:SF6">
    <property type="entry name" value="OXIDOREDUCTASE YYAE-RELATED"/>
    <property type="match status" value="1"/>
</dbReference>
<dbReference type="GO" id="GO:0051536">
    <property type="term" value="F:iron-sulfur cluster binding"/>
    <property type="evidence" value="ECO:0007669"/>
    <property type="project" value="UniProtKB-KW"/>
</dbReference>
<keyword evidence="2" id="KW-0479">Metal-binding</keyword>
<dbReference type="GO" id="GO:0018818">
    <property type="term" value="F:acetylene hydratase activity"/>
    <property type="evidence" value="ECO:0007669"/>
    <property type="project" value="InterPro"/>
</dbReference>
<accession>A0A423UK25</accession>
<dbReference type="InterPro" id="IPR050612">
    <property type="entry name" value="Prok_Mopterin_Oxidored"/>
</dbReference>
<dbReference type="AlphaFoldDB" id="A0A423UK25"/>
<evidence type="ECO:0000259" key="6">
    <source>
        <dbReference type="Pfam" id="PF01568"/>
    </source>
</evidence>
<dbReference type="GO" id="GO:0043546">
    <property type="term" value="F:molybdopterin cofactor binding"/>
    <property type="evidence" value="ECO:0007669"/>
    <property type="project" value="InterPro"/>
</dbReference>
<dbReference type="EMBL" id="QIBW01000008">
    <property type="protein sequence ID" value="ROT89776.1"/>
    <property type="molecule type" value="Genomic_DNA"/>
</dbReference>
<dbReference type="Gene3D" id="2.20.25.90">
    <property type="entry name" value="ADC-like domains"/>
    <property type="match status" value="1"/>
</dbReference>
<evidence type="ECO:0000313" key="7">
    <source>
        <dbReference type="EMBL" id="ROT89776.1"/>
    </source>
</evidence>
<sequence>MPSAPSLNRMVSTACERNPGLLACDFRGAGRMPRTDYSRGASMELKKTERVEVKLPADMPNKYIDETGVQWTYSRCFYCHMNCGIVIGADTKTDRVVEIRGNWKEGTVLCDRMGERGQKAIQMHYHPKRINHALKRAGERGEDKWEEIPYEQAMDEIADKLQALIDKYGPETLVSSEGTYRSDHLWARTRFFNNLGNPGNVIDPGTICWCWNYTLNMAMVGWPIEAISPVGIDQSDTFVVWGLSASEKYGPQSPMWRQYLAAMDRPGKKPKMIVIDPYCTTQALLADIWMPIYPGTDHALALAWLHEVIENGWYDEEFIKWWSNGPFLLDKKTKHTIRADQVKEGAAHSDFVVWDNLASNILLWNSDKNEWFADGDVDPALSGTHTISLLDGSTVECYTAWDAIKEMAEPYSPQWASPITGIPENKIADSARVYATNGNAFITWGLGGGDQAGPNASRLCITKTILRIICNYIDKPGGEYVGEPGVVQADGSKPFPYRDAEMEMSELVTPEIRKKYIGYDQFRAMSWKGYEPIYDAYMKMFGVPRPMLHQLLCSPVLVYDAMEFGDPYPIKAMIMWSSNPFAWAPDPQRLYKIMKNNLELIVSVEYWKTPAAAMADYIIPGCDSLERPCFTTAEDSNDFVVCGDRGSKPVGDRVMDYDFFRGLGIRMGQAEAWPWETYEDVIKHRISRGVDVDYTTLCEQGTWFPGPTRSFKYAETLPNGQTKGFATPTRKAEIYPTLMEDLDYSALPYYRELPETPLSNPELAKKYPLRLTTGGRVSVLYHSENRVPGQGTRSIFPYPSVYMHREDARACGVRDGDWVWIENERGRIKQVAHVDQAIIKGTVQAMPSWWYPELPAEEPWSQGAFISNVGCLVDGTVRGSDEATGTWTNRGLLCRIYPCIDPADRTDVTVTGDQFIEGDTYFNDQYDKLGCREIKRIDWENDDPGQHPKCTYDTLGK</sequence>
<proteinExistence type="inferred from homology"/>
<dbReference type="InterPro" id="IPR037949">
    <property type="entry name" value="MopB_CT_Acetylene-hydratase"/>
</dbReference>
<dbReference type="Pfam" id="PF00384">
    <property type="entry name" value="Molybdopterin"/>
    <property type="match status" value="1"/>
</dbReference>